<dbReference type="PANTHER" id="PTHR47074">
    <property type="entry name" value="BNAC02G40300D PROTEIN"/>
    <property type="match status" value="1"/>
</dbReference>
<dbReference type="SUPFAM" id="SSF53098">
    <property type="entry name" value="Ribonuclease H-like"/>
    <property type="match status" value="1"/>
</dbReference>
<dbReference type="GO" id="GO:0003676">
    <property type="term" value="F:nucleic acid binding"/>
    <property type="evidence" value="ECO:0007669"/>
    <property type="project" value="InterPro"/>
</dbReference>
<name>A0A6A4KVT8_9ERIC</name>
<accession>A0A6A4KVT8</accession>
<keyword evidence="3" id="KW-1185">Reference proteome</keyword>
<dbReference type="Pfam" id="PF13456">
    <property type="entry name" value="RVT_3"/>
    <property type="match status" value="1"/>
</dbReference>
<dbReference type="InterPro" id="IPR002156">
    <property type="entry name" value="RNaseH_domain"/>
</dbReference>
<organism evidence="2 3">
    <name type="scientific">Rhododendron williamsianum</name>
    <dbReference type="NCBI Taxonomy" id="262921"/>
    <lineage>
        <taxon>Eukaryota</taxon>
        <taxon>Viridiplantae</taxon>
        <taxon>Streptophyta</taxon>
        <taxon>Embryophyta</taxon>
        <taxon>Tracheophyta</taxon>
        <taxon>Spermatophyta</taxon>
        <taxon>Magnoliopsida</taxon>
        <taxon>eudicotyledons</taxon>
        <taxon>Gunneridae</taxon>
        <taxon>Pentapetalae</taxon>
        <taxon>asterids</taxon>
        <taxon>Ericales</taxon>
        <taxon>Ericaceae</taxon>
        <taxon>Ericoideae</taxon>
        <taxon>Rhodoreae</taxon>
        <taxon>Rhododendron</taxon>
    </lineage>
</organism>
<dbReference type="EMBL" id="QEFC01003705">
    <property type="protein sequence ID" value="KAE9447107.1"/>
    <property type="molecule type" value="Genomic_DNA"/>
</dbReference>
<sequence>MHFWIDHHQSVVDRLSICGFRFLQLQSLIGEFFFPYGQAMVVANVLKLSQIIFETDRQDLYQLLVSFRRMKWNRWTNQRMICNVSLFGSSISDLSAQAEAVQAAAPSGHMKIASHRMESEDGLGTEAPQTLSTDWSVTWISSDIPISLWVHVVTDGSWNSDTRKAGAGWIIRTAEGQTLSKGGRGFSAVSALHAEYVGIYYALMWCFSNNFHHVKLSTDSLVIVRDLQQKKASEWLLLTLFDDVLSCIHRM</sequence>
<dbReference type="OrthoDB" id="1735385at2759"/>
<dbReference type="InterPro" id="IPR012337">
    <property type="entry name" value="RNaseH-like_sf"/>
</dbReference>
<dbReference type="AlphaFoldDB" id="A0A6A4KVT8"/>
<proteinExistence type="predicted"/>
<dbReference type="InterPro" id="IPR052929">
    <property type="entry name" value="RNase_H-like_EbsB-rel"/>
</dbReference>
<gene>
    <name evidence="2" type="ORF">C3L33_20990</name>
</gene>
<dbReference type="Gene3D" id="3.30.420.10">
    <property type="entry name" value="Ribonuclease H-like superfamily/Ribonuclease H"/>
    <property type="match status" value="1"/>
</dbReference>
<dbReference type="CDD" id="cd06222">
    <property type="entry name" value="RNase_H_like"/>
    <property type="match status" value="1"/>
</dbReference>
<comment type="caution">
    <text evidence="2">The sequence shown here is derived from an EMBL/GenBank/DDBJ whole genome shotgun (WGS) entry which is preliminary data.</text>
</comment>
<dbReference type="GO" id="GO:0004523">
    <property type="term" value="F:RNA-DNA hybrid ribonuclease activity"/>
    <property type="evidence" value="ECO:0007669"/>
    <property type="project" value="InterPro"/>
</dbReference>
<feature type="non-terminal residue" evidence="2">
    <location>
        <position position="1"/>
    </location>
</feature>
<evidence type="ECO:0000313" key="3">
    <source>
        <dbReference type="Proteomes" id="UP000428333"/>
    </source>
</evidence>
<feature type="domain" description="RNase H type-1" evidence="1">
    <location>
        <begin position="154"/>
        <end position="249"/>
    </location>
</feature>
<evidence type="ECO:0000313" key="2">
    <source>
        <dbReference type="EMBL" id="KAE9447107.1"/>
    </source>
</evidence>
<dbReference type="InterPro" id="IPR036397">
    <property type="entry name" value="RNaseH_sf"/>
</dbReference>
<dbReference type="Proteomes" id="UP000428333">
    <property type="component" value="Linkage Group LG13"/>
</dbReference>
<evidence type="ECO:0000259" key="1">
    <source>
        <dbReference type="Pfam" id="PF13456"/>
    </source>
</evidence>
<protein>
    <recommendedName>
        <fullName evidence="1">RNase H type-1 domain-containing protein</fullName>
    </recommendedName>
</protein>
<dbReference type="InterPro" id="IPR044730">
    <property type="entry name" value="RNase_H-like_dom_plant"/>
</dbReference>
<reference evidence="2 3" key="1">
    <citation type="journal article" date="2019" name="Genome Biol. Evol.">
        <title>The Rhododendron genome and chromosomal organization provide insight into shared whole-genome duplications across the heath family (Ericaceae).</title>
        <authorList>
            <person name="Soza V.L."/>
            <person name="Lindsley D."/>
            <person name="Waalkes A."/>
            <person name="Ramage E."/>
            <person name="Patwardhan R.P."/>
            <person name="Burton J.N."/>
            <person name="Adey A."/>
            <person name="Kumar A."/>
            <person name="Qiu R."/>
            <person name="Shendure J."/>
            <person name="Hall B."/>
        </authorList>
    </citation>
    <scope>NUCLEOTIDE SEQUENCE [LARGE SCALE GENOMIC DNA]</scope>
    <source>
        <strain evidence="2">RSF 1966-606</strain>
    </source>
</reference>
<dbReference type="PANTHER" id="PTHR47074:SF11">
    <property type="entry name" value="REVERSE TRANSCRIPTASE-LIKE PROTEIN"/>
    <property type="match status" value="1"/>
</dbReference>